<dbReference type="EMBL" id="JABBWD010000037">
    <property type="protein sequence ID" value="KAG1774951.1"/>
    <property type="molecule type" value="Genomic_DNA"/>
</dbReference>
<reference evidence="1" key="1">
    <citation type="journal article" date="2020" name="New Phytol.">
        <title>Comparative genomics reveals dynamic genome evolution in host specialist ectomycorrhizal fungi.</title>
        <authorList>
            <person name="Lofgren L.A."/>
            <person name="Nguyen N.H."/>
            <person name="Vilgalys R."/>
            <person name="Ruytinx J."/>
            <person name="Liao H.L."/>
            <person name="Branco S."/>
            <person name="Kuo A."/>
            <person name="LaButti K."/>
            <person name="Lipzen A."/>
            <person name="Andreopoulos W."/>
            <person name="Pangilinan J."/>
            <person name="Riley R."/>
            <person name="Hundley H."/>
            <person name="Na H."/>
            <person name="Barry K."/>
            <person name="Grigoriev I.V."/>
            <person name="Stajich J.E."/>
            <person name="Kennedy P.G."/>
        </authorList>
    </citation>
    <scope>NUCLEOTIDE SEQUENCE</scope>
    <source>
        <strain evidence="1">DOB743</strain>
    </source>
</reference>
<comment type="caution">
    <text evidence="1">The sequence shown here is derived from an EMBL/GenBank/DDBJ whole genome shotgun (WGS) entry which is preliminary data.</text>
</comment>
<name>A0A9P6ZR33_9AGAM</name>
<organism evidence="1 2">
    <name type="scientific">Suillus placidus</name>
    <dbReference type="NCBI Taxonomy" id="48579"/>
    <lineage>
        <taxon>Eukaryota</taxon>
        <taxon>Fungi</taxon>
        <taxon>Dikarya</taxon>
        <taxon>Basidiomycota</taxon>
        <taxon>Agaricomycotina</taxon>
        <taxon>Agaricomycetes</taxon>
        <taxon>Agaricomycetidae</taxon>
        <taxon>Boletales</taxon>
        <taxon>Suillineae</taxon>
        <taxon>Suillaceae</taxon>
        <taxon>Suillus</taxon>
    </lineage>
</organism>
<evidence type="ECO:0000313" key="1">
    <source>
        <dbReference type="EMBL" id="KAG1774951.1"/>
    </source>
</evidence>
<gene>
    <name evidence="1" type="ORF">EV702DRAFT_1236877</name>
</gene>
<sequence length="320" mass="35446">MNKGDTLHPCSIHSVWFKVWGRGVNPIDIGTKDKNLVVCGTLYPIEDMVAVHAMMIQKGVHPRLKRRSGTRGHALSLHSDHAQINSIENAVEPEESKSDDIQAFYISIRSITKPKRGGGTTSRGRTPASCGHGVGNTSTNGISTFLLICGKAATLLFSGSTHFSQSLMVTLLLISFKLRLMISKKAGKGQLVQVTAGGMVLQHCHISRGSELQLGIEISGDHVQHSESRLSVHKGCFRRVARAIWVAGPRCIYLYLHWEQMLRGHGGLAKTCRSKCLLEVQDINNSNDYADMLSFEFYHDGWGMSISRWIMEIWPPLTQE</sequence>
<dbReference type="AlphaFoldDB" id="A0A9P6ZR33"/>
<dbReference type="Proteomes" id="UP000714275">
    <property type="component" value="Unassembled WGS sequence"/>
</dbReference>
<keyword evidence="2" id="KW-1185">Reference proteome</keyword>
<evidence type="ECO:0000313" key="2">
    <source>
        <dbReference type="Proteomes" id="UP000714275"/>
    </source>
</evidence>
<proteinExistence type="predicted"/>
<protein>
    <submittedName>
        <fullName evidence="1">Uncharacterized protein</fullName>
    </submittedName>
</protein>
<accession>A0A9P6ZR33</accession>